<proteinExistence type="predicted"/>
<accession>A0A9D0ZL92</accession>
<dbReference type="EMBL" id="DVFZ01000051">
    <property type="protein sequence ID" value="HIQ82498.1"/>
    <property type="molecule type" value="Genomic_DNA"/>
</dbReference>
<sequence length="323" mass="36844">MAEISIIVPVYNAEKHLPRCLRSLQEQTVFDSLEIILVNDGSSDRSGEICDEFAARHENVRVLHKENGGASSARNAGLDAATGEFIGFVDSDDFIRRDAMEIARDFLRKGAEGVFFRTTYVYGDEEVRASEPPAPLELEGADVYRALFLHTYGVGTGIPKVYRADVIGEERFSEDVCIGEDSLFLFHVLLRLHRAAVPAPVLYFARKPPKGMPGRFYPEKQRFAVYAEMERLTVQRYPELLSLAQADRMNARRHMLLGMLVVPELLDTSYYHELLRAHRREIVALLKNPEREVLTPKIKAHALLLCVSPWLAKLWYKRRTIKR</sequence>
<evidence type="ECO:0000313" key="5">
    <source>
        <dbReference type="Proteomes" id="UP000824260"/>
    </source>
</evidence>
<dbReference type="InterPro" id="IPR001173">
    <property type="entry name" value="Glyco_trans_2-like"/>
</dbReference>
<comment type="caution">
    <text evidence="4">The sequence shown here is derived from an EMBL/GenBank/DDBJ whole genome shotgun (WGS) entry which is preliminary data.</text>
</comment>
<organism evidence="4 5">
    <name type="scientific">Candidatus Pullichristensenella stercorigallinarum</name>
    <dbReference type="NCBI Taxonomy" id="2840909"/>
    <lineage>
        <taxon>Bacteria</taxon>
        <taxon>Bacillati</taxon>
        <taxon>Bacillota</taxon>
        <taxon>Clostridia</taxon>
        <taxon>Candidatus Pullichristensenella</taxon>
    </lineage>
</organism>
<evidence type="ECO:0000313" key="4">
    <source>
        <dbReference type="EMBL" id="HIQ82498.1"/>
    </source>
</evidence>
<dbReference type="PANTHER" id="PTHR22916:SF51">
    <property type="entry name" value="GLYCOSYLTRANSFERASE EPSH-RELATED"/>
    <property type="match status" value="1"/>
</dbReference>
<name>A0A9D0ZL92_9FIRM</name>
<evidence type="ECO:0000256" key="1">
    <source>
        <dbReference type="ARBA" id="ARBA00022676"/>
    </source>
</evidence>
<reference evidence="4" key="1">
    <citation type="submission" date="2020-10" db="EMBL/GenBank/DDBJ databases">
        <authorList>
            <person name="Gilroy R."/>
        </authorList>
    </citation>
    <scope>NUCLEOTIDE SEQUENCE</scope>
    <source>
        <strain evidence="4">ChiSjej6B24-2974</strain>
    </source>
</reference>
<keyword evidence="2" id="KW-0808">Transferase</keyword>
<reference evidence="4" key="2">
    <citation type="journal article" date="2021" name="PeerJ">
        <title>Extensive microbial diversity within the chicken gut microbiome revealed by metagenomics and culture.</title>
        <authorList>
            <person name="Gilroy R."/>
            <person name="Ravi A."/>
            <person name="Getino M."/>
            <person name="Pursley I."/>
            <person name="Horton D.L."/>
            <person name="Alikhan N.F."/>
            <person name="Baker D."/>
            <person name="Gharbi K."/>
            <person name="Hall N."/>
            <person name="Watson M."/>
            <person name="Adriaenssens E.M."/>
            <person name="Foster-Nyarko E."/>
            <person name="Jarju S."/>
            <person name="Secka A."/>
            <person name="Antonio M."/>
            <person name="Oren A."/>
            <person name="Chaudhuri R.R."/>
            <person name="La Ragione R."/>
            <person name="Hildebrand F."/>
            <person name="Pallen M.J."/>
        </authorList>
    </citation>
    <scope>NUCLEOTIDE SEQUENCE</scope>
    <source>
        <strain evidence="4">ChiSjej6B24-2974</strain>
    </source>
</reference>
<dbReference type="AlphaFoldDB" id="A0A9D0ZL92"/>
<feature type="domain" description="Glycosyltransferase 2-like" evidence="3">
    <location>
        <begin position="5"/>
        <end position="128"/>
    </location>
</feature>
<gene>
    <name evidence="4" type="ORF">IAA52_05290</name>
</gene>
<dbReference type="GO" id="GO:0016757">
    <property type="term" value="F:glycosyltransferase activity"/>
    <property type="evidence" value="ECO:0007669"/>
    <property type="project" value="UniProtKB-KW"/>
</dbReference>
<dbReference type="PANTHER" id="PTHR22916">
    <property type="entry name" value="GLYCOSYLTRANSFERASE"/>
    <property type="match status" value="1"/>
</dbReference>
<dbReference type="SUPFAM" id="SSF53448">
    <property type="entry name" value="Nucleotide-diphospho-sugar transferases"/>
    <property type="match status" value="1"/>
</dbReference>
<dbReference type="Gene3D" id="3.90.550.10">
    <property type="entry name" value="Spore Coat Polysaccharide Biosynthesis Protein SpsA, Chain A"/>
    <property type="match status" value="1"/>
</dbReference>
<dbReference type="CDD" id="cd00761">
    <property type="entry name" value="Glyco_tranf_GTA_type"/>
    <property type="match status" value="1"/>
</dbReference>
<keyword evidence="1" id="KW-0328">Glycosyltransferase</keyword>
<evidence type="ECO:0000259" key="3">
    <source>
        <dbReference type="Pfam" id="PF00535"/>
    </source>
</evidence>
<dbReference type="Proteomes" id="UP000824260">
    <property type="component" value="Unassembled WGS sequence"/>
</dbReference>
<dbReference type="Pfam" id="PF00535">
    <property type="entry name" value="Glycos_transf_2"/>
    <property type="match status" value="1"/>
</dbReference>
<evidence type="ECO:0000256" key="2">
    <source>
        <dbReference type="ARBA" id="ARBA00022679"/>
    </source>
</evidence>
<protein>
    <submittedName>
        <fullName evidence="4">Glycosyltransferase</fullName>
    </submittedName>
</protein>
<dbReference type="InterPro" id="IPR029044">
    <property type="entry name" value="Nucleotide-diphossugar_trans"/>
</dbReference>